<dbReference type="WBParaSite" id="SRDH1_46610.1">
    <property type="protein sequence ID" value="SRDH1_46610.1"/>
    <property type="gene ID" value="SRDH1_46610"/>
</dbReference>
<accession>A0AA85FFT5</accession>
<dbReference type="AlphaFoldDB" id="A0AA85FFT5"/>
<dbReference type="Proteomes" id="UP000050792">
    <property type="component" value="Unassembled WGS sequence"/>
</dbReference>
<evidence type="ECO:0000313" key="1">
    <source>
        <dbReference type="Proteomes" id="UP000050792"/>
    </source>
</evidence>
<reference evidence="1" key="1">
    <citation type="submission" date="2022-06" db="EMBL/GenBank/DDBJ databases">
        <authorList>
            <person name="Berger JAMES D."/>
            <person name="Berger JAMES D."/>
        </authorList>
    </citation>
    <scope>NUCLEOTIDE SEQUENCE [LARGE SCALE GENOMIC DNA]</scope>
</reference>
<reference evidence="2" key="2">
    <citation type="submission" date="2023-11" db="UniProtKB">
        <authorList>
            <consortium name="WormBaseParasite"/>
        </authorList>
    </citation>
    <scope>IDENTIFICATION</scope>
</reference>
<sequence>MSLIDLPISPTLSAPEIKHFPFLLFNVLSVNRLQYGNTLNNLDHDLHVRNRSRNSLHFADPKSLVTTWATVFSSFPRLGHFSFSSHRNPVPCNHSLILALSLSDSSRDALSTGFNLLFMYLYWFGVDNSCMVANLLLTNLSNLLVVFFMQ</sequence>
<name>A0AA85FFT5_9TREM</name>
<organism evidence="1 2">
    <name type="scientific">Schistosoma rodhaini</name>
    <dbReference type="NCBI Taxonomy" id="6188"/>
    <lineage>
        <taxon>Eukaryota</taxon>
        <taxon>Metazoa</taxon>
        <taxon>Spiralia</taxon>
        <taxon>Lophotrochozoa</taxon>
        <taxon>Platyhelminthes</taxon>
        <taxon>Trematoda</taxon>
        <taxon>Digenea</taxon>
        <taxon>Strigeidida</taxon>
        <taxon>Schistosomatoidea</taxon>
        <taxon>Schistosomatidae</taxon>
        <taxon>Schistosoma</taxon>
    </lineage>
</organism>
<keyword evidence="1" id="KW-1185">Reference proteome</keyword>
<proteinExistence type="predicted"/>
<protein>
    <submittedName>
        <fullName evidence="2">Uncharacterized protein</fullName>
    </submittedName>
</protein>
<evidence type="ECO:0000313" key="2">
    <source>
        <dbReference type="WBParaSite" id="SRDH1_46610.1"/>
    </source>
</evidence>